<evidence type="ECO:0000313" key="1">
    <source>
        <dbReference type="EMBL" id="KKN70888.1"/>
    </source>
</evidence>
<gene>
    <name evidence="1" type="ORF">LCGC14_0426780</name>
</gene>
<sequence>MCDVEQKVMDALVVAWNNFVKLRSTHPDDTDDFRRGIHECQRIMGVRQLRRIDPDRWPMYKRGNI</sequence>
<accession>A0A0F9VYU0</accession>
<protein>
    <submittedName>
        <fullName evidence="1">Uncharacterized protein</fullName>
    </submittedName>
</protein>
<dbReference type="AlphaFoldDB" id="A0A0F9VYU0"/>
<comment type="caution">
    <text evidence="1">The sequence shown here is derived from an EMBL/GenBank/DDBJ whole genome shotgun (WGS) entry which is preliminary data.</text>
</comment>
<organism evidence="1">
    <name type="scientific">marine sediment metagenome</name>
    <dbReference type="NCBI Taxonomy" id="412755"/>
    <lineage>
        <taxon>unclassified sequences</taxon>
        <taxon>metagenomes</taxon>
        <taxon>ecological metagenomes</taxon>
    </lineage>
</organism>
<reference evidence="1" key="1">
    <citation type="journal article" date="2015" name="Nature">
        <title>Complex archaea that bridge the gap between prokaryotes and eukaryotes.</title>
        <authorList>
            <person name="Spang A."/>
            <person name="Saw J.H."/>
            <person name="Jorgensen S.L."/>
            <person name="Zaremba-Niedzwiedzka K."/>
            <person name="Martijn J."/>
            <person name="Lind A.E."/>
            <person name="van Eijk R."/>
            <person name="Schleper C."/>
            <person name="Guy L."/>
            <person name="Ettema T.J."/>
        </authorList>
    </citation>
    <scope>NUCLEOTIDE SEQUENCE</scope>
</reference>
<dbReference type="EMBL" id="LAZR01000395">
    <property type="protein sequence ID" value="KKN70888.1"/>
    <property type="molecule type" value="Genomic_DNA"/>
</dbReference>
<proteinExistence type="predicted"/>
<name>A0A0F9VYU0_9ZZZZ</name>